<comment type="caution">
    <text evidence="1">The sequence shown here is derived from an EMBL/GenBank/DDBJ whole genome shotgun (WGS) entry which is preliminary data.</text>
</comment>
<sequence>MALAPFGRSRVNCFEKTLQGGVSQNQQKNNMIRPVCQPKLFGSRPLRVRRAALGAQNGAFCAKKQMPFPPQYAIIKEQ</sequence>
<dbReference type="Proteomes" id="UP000005945">
    <property type="component" value="Unassembled WGS sequence"/>
</dbReference>
<organism evidence="1 2">
    <name type="scientific">Faecalibacterium prausnitzii M21/2</name>
    <dbReference type="NCBI Taxonomy" id="411485"/>
    <lineage>
        <taxon>Bacteria</taxon>
        <taxon>Bacillati</taxon>
        <taxon>Bacillota</taxon>
        <taxon>Clostridia</taxon>
        <taxon>Eubacteriales</taxon>
        <taxon>Oscillospiraceae</taxon>
        <taxon>Faecalibacterium</taxon>
    </lineage>
</organism>
<name>A8SAH3_9FIRM</name>
<gene>
    <name evidence="1" type="ORF">FAEPRAM212_01371</name>
</gene>
<evidence type="ECO:0000313" key="2">
    <source>
        <dbReference type="Proteomes" id="UP000005945"/>
    </source>
</evidence>
<proteinExistence type="predicted"/>
<accession>A8SAH3</accession>
<reference evidence="1 2" key="2">
    <citation type="submission" date="2007-09" db="EMBL/GenBank/DDBJ databases">
        <authorList>
            <person name="Fulton L."/>
            <person name="Clifton S."/>
            <person name="Fulton B."/>
            <person name="Xu J."/>
            <person name="Minx P."/>
            <person name="Pepin K.H."/>
            <person name="Johnson M."/>
            <person name="Thiruvilangam P."/>
            <person name="Bhonagiri V."/>
            <person name="Nash W.E."/>
            <person name="Mardis E.R."/>
            <person name="Wilson R.K."/>
        </authorList>
    </citation>
    <scope>NUCLEOTIDE SEQUENCE [LARGE SCALE GENOMIC DNA]</scope>
    <source>
        <strain evidence="1 2">M21/2</strain>
    </source>
</reference>
<reference evidence="1 2" key="1">
    <citation type="submission" date="2007-09" db="EMBL/GenBank/DDBJ databases">
        <title>Draft genome sequence of Faecalibacterium prausnitzii M21/2.</title>
        <authorList>
            <person name="Sudarsanam P."/>
            <person name="Ley R."/>
            <person name="Guruge J."/>
            <person name="Turnbaugh P.J."/>
            <person name="Mahowald M."/>
            <person name="Liep D."/>
            <person name="Gordon J."/>
        </authorList>
    </citation>
    <scope>NUCLEOTIDE SEQUENCE [LARGE SCALE GENOMIC DNA]</scope>
    <source>
        <strain evidence="1 2">M21/2</strain>
    </source>
</reference>
<dbReference type="AlphaFoldDB" id="A8SAH3"/>
<dbReference type="EMBL" id="ABED02000025">
    <property type="protein sequence ID" value="EDP21552.1"/>
    <property type="molecule type" value="Genomic_DNA"/>
</dbReference>
<protein>
    <submittedName>
        <fullName evidence="1">Uncharacterized protein</fullName>
    </submittedName>
</protein>
<dbReference type="HOGENOM" id="CLU_2616780_0_0_9"/>
<evidence type="ECO:0000313" key="1">
    <source>
        <dbReference type="EMBL" id="EDP21552.1"/>
    </source>
</evidence>